<organism evidence="2 3">
    <name type="scientific">Pseudovibrio ascidiaceicola</name>
    <dbReference type="NCBI Taxonomy" id="285279"/>
    <lineage>
        <taxon>Bacteria</taxon>
        <taxon>Pseudomonadati</taxon>
        <taxon>Pseudomonadota</taxon>
        <taxon>Alphaproteobacteria</taxon>
        <taxon>Hyphomicrobiales</taxon>
        <taxon>Stappiaceae</taxon>
        <taxon>Pseudovibrio</taxon>
    </lineage>
</organism>
<sequence length="247" mass="27426">MFRSLLLTATCAISLLTPLGAQADEGEDAFVEANILSIFYHEVGHAVIDQMQVPIFGQEEDAADVLSVLMIDWLYEEEAAQELAVNSAFGYINEPDGEEEVAWWDLHGPDQQRYYNHVCLFYGADPDNRAGLAEDLDLPEDRAEMCPVEYEQAANSWGAVFDEMTPNSGVAMTFHAGTGADAEVINQVLSEEVKSLKDDMSLPNEVIVKVESCGEPNAFYDPEEVSISFCTEFIPHLRSLYQSNLQN</sequence>
<evidence type="ECO:0000313" key="3">
    <source>
        <dbReference type="Proteomes" id="UP000199598"/>
    </source>
</evidence>
<evidence type="ECO:0000313" key="2">
    <source>
        <dbReference type="EMBL" id="SFL06064.1"/>
    </source>
</evidence>
<name>A0A1I4EK21_9HYPH</name>
<proteinExistence type="predicted"/>
<comment type="caution">
    <text evidence="2">The sequence shown here is derived from an EMBL/GenBank/DDBJ whole genome shotgun (WGS) entry which is preliminary data.</text>
</comment>
<dbReference type="InterPro" id="IPR025644">
    <property type="entry name" value="DUF4344"/>
</dbReference>
<gene>
    <name evidence="2" type="ORF">SAMN04488518_115112</name>
</gene>
<keyword evidence="1" id="KW-0732">Signal</keyword>
<keyword evidence="3" id="KW-1185">Reference proteome</keyword>
<feature type="signal peptide" evidence="1">
    <location>
        <begin position="1"/>
        <end position="23"/>
    </location>
</feature>
<dbReference type="Proteomes" id="UP000199598">
    <property type="component" value="Unassembled WGS sequence"/>
</dbReference>
<protein>
    <submittedName>
        <fullName evidence="2">Metallopeptidase</fullName>
    </submittedName>
</protein>
<dbReference type="Pfam" id="PF14247">
    <property type="entry name" value="DUF4344"/>
    <property type="match status" value="2"/>
</dbReference>
<dbReference type="EMBL" id="FOSK01000015">
    <property type="protein sequence ID" value="SFL06064.1"/>
    <property type="molecule type" value="Genomic_DNA"/>
</dbReference>
<feature type="chain" id="PRO_5046843126" evidence="1">
    <location>
        <begin position="24"/>
        <end position="247"/>
    </location>
</feature>
<dbReference type="RefSeq" id="WP_093523222.1">
    <property type="nucleotide sequence ID" value="NZ_FOSK01000015.1"/>
</dbReference>
<reference evidence="2 3" key="1">
    <citation type="submission" date="2016-10" db="EMBL/GenBank/DDBJ databases">
        <authorList>
            <person name="Varghese N."/>
            <person name="Submissions S."/>
        </authorList>
    </citation>
    <scope>NUCLEOTIDE SEQUENCE [LARGE SCALE GENOMIC DNA]</scope>
    <source>
        <strain evidence="2 3">DSM 16392</strain>
    </source>
</reference>
<accession>A0A1I4EK21</accession>
<evidence type="ECO:0000256" key="1">
    <source>
        <dbReference type="SAM" id="SignalP"/>
    </source>
</evidence>